<comment type="pathway">
    <text evidence="1">Phospholipid metabolism; phosphatidylglycerol biosynthesis; phosphatidylglycerol from CDP-diacylglycerol: step 2/2.</text>
</comment>
<dbReference type="UniPathway" id="UPA00084">
    <property type="reaction ID" value="UER00504"/>
</dbReference>
<comment type="subcellular location">
    <subcellularLocation>
        <location evidence="1">Cell inner membrane</location>
        <topology evidence="1">Multi-pass membrane protein</topology>
    </subcellularLocation>
</comment>
<keyword evidence="2" id="KW-1133">Transmembrane helix</keyword>
<comment type="function">
    <text evidence="1">Lipid phosphatase which dephosphorylates phosphatidylglycerophosphate (PGP) to phosphatidylglycerol (PG).</text>
</comment>
<comment type="catalytic activity">
    <reaction evidence="1">
        <text>a 1,2-diacyl-sn-glycero-3-phospho-(1'-sn-glycero-3'-phosphate) + H2O = a 1,2-diacyl-sn-glycero-3-phospho-(1'-sn-glycerol) + phosphate</text>
        <dbReference type="Rhea" id="RHEA:33751"/>
        <dbReference type="ChEBI" id="CHEBI:15377"/>
        <dbReference type="ChEBI" id="CHEBI:43474"/>
        <dbReference type="ChEBI" id="CHEBI:60110"/>
        <dbReference type="ChEBI" id="CHEBI:64716"/>
        <dbReference type="EC" id="3.1.3.27"/>
    </reaction>
</comment>
<dbReference type="SUPFAM" id="SSF101307">
    <property type="entry name" value="YutG-like"/>
    <property type="match status" value="1"/>
</dbReference>
<dbReference type="KEGG" id="otk:C6570_05245"/>
<dbReference type="CDD" id="cd06971">
    <property type="entry name" value="PgpA"/>
    <property type="match status" value="1"/>
</dbReference>
<keyword evidence="1 2" id="KW-0812">Transmembrane</keyword>
<feature type="domain" description="YutG/PgpA" evidence="3">
    <location>
        <begin position="8"/>
        <end position="153"/>
    </location>
</feature>
<keyword evidence="1" id="KW-0997">Cell inner membrane</keyword>
<dbReference type="GO" id="GO:0009395">
    <property type="term" value="P:phospholipid catabolic process"/>
    <property type="evidence" value="ECO:0007669"/>
    <property type="project" value="UniProtKB-KW"/>
</dbReference>
<evidence type="ECO:0000256" key="2">
    <source>
        <dbReference type="SAM" id="Phobius"/>
    </source>
</evidence>
<protein>
    <recommendedName>
        <fullName evidence="1">Phosphatidylglycerophosphatase A</fullName>
        <ecNumber evidence="1">3.1.3.27</ecNumber>
    </recommendedName>
    <alternativeName>
        <fullName evidence="1">Phosphatidylglycerolphosphate phosphatase A</fullName>
    </alternativeName>
</protein>
<evidence type="ECO:0000313" key="5">
    <source>
        <dbReference type="Proteomes" id="UP000239709"/>
    </source>
</evidence>
<keyword evidence="1" id="KW-0378">Hydrolase</keyword>
<dbReference type="GO" id="GO:0005886">
    <property type="term" value="C:plasma membrane"/>
    <property type="evidence" value="ECO:0007669"/>
    <property type="project" value="UniProtKB-SubCell"/>
</dbReference>
<keyword evidence="1" id="KW-0460">Magnesium</keyword>
<dbReference type="RefSeq" id="WP_106704526.1">
    <property type="nucleotide sequence ID" value="NZ_CP027666.1"/>
</dbReference>
<feature type="transmembrane region" description="Helical" evidence="2">
    <location>
        <begin position="32"/>
        <end position="59"/>
    </location>
</feature>
<dbReference type="Pfam" id="PF04608">
    <property type="entry name" value="PgpA"/>
    <property type="match status" value="1"/>
</dbReference>
<evidence type="ECO:0000259" key="3">
    <source>
        <dbReference type="Pfam" id="PF04608"/>
    </source>
</evidence>
<sequence>MRAHPAHWLALAFGAGLSPVAPGTVGTLWAWLVWALLLAHLPPVAQALVIGLGVPVAWWSSTVTARHLHTADPGAIVVDEVVAFWIVLWLVTPGSWTAQLAAFVLFRFFDAAKPGPIGWADRRFHGASGWKGGWGILLDDLVAAFCTLLVIAIWRAW</sequence>
<evidence type="ECO:0000313" key="4">
    <source>
        <dbReference type="EMBL" id="AVO35984.1"/>
    </source>
</evidence>
<dbReference type="InterPro" id="IPR007686">
    <property type="entry name" value="YutG/PgpA"/>
</dbReference>
<accession>A0A2S0MJB2</accession>
<keyword evidence="1 2" id="KW-0472">Membrane</keyword>
<dbReference type="Proteomes" id="UP000239709">
    <property type="component" value="Chromosome"/>
</dbReference>
<dbReference type="PIRSF" id="PIRSF006162">
    <property type="entry name" value="PgpA"/>
    <property type="match status" value="1"/>
</dbReference>
<feature type="transmembrane region" description="Helical" evidence="2">
    <location>
        <begin position="133"/>
        <end position="154"/>
    </location>
</feature>
<reference evidence="4 5" key="1">
    <citation type="submission" date="2018-03" db="EMBL/GenBank/DDBJ databases">
        <title>Genome sequencing of Ottowia sp.</title>
        <authorList>
            <person name="Kim S.-J."/>
            <person name="Heo J."/>
            <person name="Kwon S.-W."/>
        </authorList>
    </citation>
    <scope>NUCLEOTIDE SEQUENCE [LARGE SCALE GENOMIC DNA]</scope>
    <source>
        <strain evidence="4 5">KADR8-3</strain>
    </source>
</reference>
<dbReference type="EMBL" id="CP027666">
    <property type="protein sequence ID" value="AVO35984.1"/>
    <property type="molecule type" value="Genomic_DNA"/>
</dbReference>
<dbReference type="AlphaFoldDB" id="A0A2S0MJB2"/>
<gene>
    <name evidence="4" type="ORF">C6570_05245</name>
</gene>
<keyword evidence="1" id="KW-1003">Cell membrane</keyword>
<dbReference type="OrthoDB" id="9804091at2"/>
<keyword evidence="1" id="KW-1208">Phospholipid metabolism</keyword>
<dbReference type="GO" id="GO:0046872">
    <property type="term" value="F:metal ion binding"/>
    <property type="evidence" value="ECO:0007669"/>
    <property type="project" value="UniProtKB-KW"/>
</dbReference>
<keyword evidence="5" id="KW-1185">Reference proteome</keyword>
<dbReference type="InterPro" id="IPR036681">
    <property type="entry name" value="PgpA-like_sf"/>
</dbReference>
<dbReference type="GO" id="GO:0008962">
    <property type="term" value="F:phosphatidylglycerophosphatase activity"/>
    <property type="evidence" value="ECO:0007669"/>
    <property type="project" value="UniProtKB-EC"/>
</dbReference>
<keyword evidence="1" id="KW-0442">Lipid degradation</keyword>
<dbReference type="InterPro" id="IPR026037">
    <property type="entry name" value="PgpA"/>
</dbReference>
<name>A0A2S0MJB2_9BURK</name>
<dbReference type="PANTHER" id="PTHR36305:SF1">
    <property type="entry name" value="PHOSPHATIDYLGLYCEROPHOSPHATASE A"/>
    <property type="match status" value="1"/>
</dbReference>
<dbReference type="PANTHER" id="PTHR36305">
    <property type="entry name" value="PHOSPHATIDYLGLYCEROPHOSPHATASE A"/>
    <property type="match status" value="1"/>
</dbReference>
<keyword evidence="1" id="KW-0479">Metal-binding</keyword>
<comment type="cofactor">
    <cofactor evidence="1">
        <name>Mg(2+)</name>
        <dbReference type="ChEBI" id="CHEBI:18420"/>
    </cofactor>
</comment>
<organism evidence="4 5">
    <name type="scientific">Ottowia oryzae</name>
    <dbReference type="NCBI Taxonomy" id="2109914"/>
    <lineage>
        <taxon>Bacteria</taxon>
        <taxon>Pseudomonadati</taxon>
        <taxon>Pseudomonadota</taxon>
        <taxon>Betaproteobacteria</taxon>
        <taxon>Burkholderiales</taxon>
        <taxon>Comamonadaceae</taxon>
        <taxon>Ottowia</taxon>
    </lineage>
</organism>
<proteinExistence type="predicted"/>
<dbReference type="EC" id="3.1.3.27" evidence="1"/>
<dbReference type="GO" id="GO:0006655">
    <property type="term" value="P:phosphatidylglycerol biosynthetic process"/>
    <property type="evidence" value="ECO:0007669"/>
    <property type="project" value="UniProtKB-UniPathway"/>
</dbReference>
<keyword evidence="1" id="KW-0443">Lipid metabolism</keyword>
<keyword evidence="1" id="KW-0595">Phospholipid degradation</keyword>
<evidence type="ECO:0000256" key="1">
    <source>
        <dbReference type="PIRNR" id="PIRNR006162"/>
    </source>
</evidence>